<dbReference type="InterPro" id="IPR000089">
    <property type="entry name" value="Biotin_lipoyl"/>
</dbReference>
<dbReference type="SUPFAM" id="SSF51230">
    <property type="entry name" value="Single hybrid motif"/>
    <property type="match status" value="1"/>
</dbReference>
<dbReference type="NCBIfam" id="NF002270">
    <property type="entry name" value="PRK01202.1"/>
    <property type="match status" value="1"/>
</dbReference>
<reference evidence="6 7" key="1">
    <citation type="submission" date="2016-09" db="EMBL/GenBank/DDBJ databases">
        <authorList>
            <person name="Capua I."/>
            <person name="De Benedictis P."/>
            <person name="Joannis T."/>
            <person name="Lombin L.H."/>
            <person name="Cattoli G."/>
        </authorList>
    </citation>
    <scope>NUCLEOTIDE SEQUENCE [LARGE SCALE GENOMIC DNA]</scope>
    <source>
        <strain evidence="6 7">LMG 25899</strain>
    </source>
</reference>
<dbReference type="GO" id="GO:0019464">
    <property type="term" value="P:glycine decarboxylation via glycine cleavage system"/>
    <property type="evidence" value="ECO:0007669"/>
    <property type="project" value="UniProtKB-UniRule"/>
</dbReference>
<dbReference type="InterPro" id="IPR011053">
    <property type="entry name" value="Single_hybrid_motif"/>
</dbReference>
<proteinExistence type="inferred from homology"/>
<dbReference type="HAMAP" id="MF_00272">
    <property type="entry name" value="GcvH"/>
    <property type="match status" value="1"/>
</dbReference>
<dbReference type="GO" id="GO:0005737">
    <property type="term" value="C:cytoplasm"/>
    <property type="evidence" value="ECO:0007669"/>
    <property type="project" value="TreeGrafter"/>
</dbReference>
<dbReference type="InterPro" id="IPR003016">
    <property type="entry name" value="2-oxoA_DH_lipoyl-BS"/>
</dbReference>
<dbReference type="AlphaFoldDB" id="A0A1E5KYM2"/>
<dbReference type="GO" id="GO:0009249">
    <property type="term" value="P:protein lipoylation"/>
    <property type="evidence" value="ECO:0007669"/>
    <property type="project" value="TreeGrafter"/>
</dbReference>
<feature type="modified residue" description="N6-lipoyllysine" evidence="3 4">
    <location>
        <position position="63"/>
    </location>
</feature>
<evidence type="ECO:0000256" key="3">
    <source>
        <dbReference type="HAMAP-Rule" id="MF_00272"/>
    </source>
</evidence>
<evidence type="ECO:0000256" key="4">
    <source>
        <dbReference type="PIRSR" id="PIRSR617453-50"/>
    </source>
</evidence>
<dbReference type="GO" id="GO:0005960">
    <property type="term" value="C:glycine cleavage complex"/>
    <property type="evidence" value="ECO:0007669"/>
    <property type="project" value="InterPro"/>
</dbReference>
<evidence type="ECO:0000256" key="1">
    <source>
        <dbReference type="ARBA" id="ARBA00009249"/>
    </source>
</evidence>
<keyword evidence="2 3" id="KW-0450">Lipoyl</keyword>
<feature type="domain" description="Lipoyl-binding" evidence="5">
    <location>
        <begin position="22"/>
        <end position="103"/>
    </location>
</feature>
<comment type="function">
    <text evidence="3">The glycine cleavage system catalyzes the degradation of glycine. The H protein shuttles the methylamine group of glycine from the P protein to the T protein.</text>
</comment>
<name>A0A1E5KYM2_9ENTE</name>
<dbReference type="InterPro" id="IPR033753">
    <property type="entry name" value="GCV_H/Fam206"/>
</dbReference>
<comment type="subunit">
    <text evidence="3">The glycine cleavage system is composed of four proteins: P, T, L and H.</text>
</comment>
<protein>
    <recommendedName>
        <fullName evidence="3">Glycine cleavage system H protein</fullName>
    </recommendedName>
</protein>
<dbReference type="PROSITE" id="PS00189">
    <property type="entry name" value="LIPOYL"/>
    <property type="match status" value="1"/>
</dbReference>
<dbReference type="PANTHER" id="PTHR11715">
    <property type="entry name" value="GLYCINE CLEAVAGE SYSTEM H PROTEIN"/>
    <property type="match status" value="1"/>
</dbReference>
<organism evidence="6 7">
    <name type="scientific">Enterococcus rivorum</name>
    <dbReference type="NCBI Taxonomy" id="762845"/>
    <lineage>
        <taxon>Bacteria</taxon>
        <taxon>Bacillati</taxon>
        <taxon>Bacillota</taxon>
        <taxon>Bacilli</taxon>
        <taxon>Lactobacillales</taxon>
        <taxon>Enterococcaceae</taxon>
        <taxon>Enterococcus</taxon>
    </lineage>
</organism>
<dbReference type="STRING" id="762845.BCR26_01500"/>
<dbReference type="PROSITE" id="PS50968">
    <property type="entry name" value="BIOTINYL_LIPOYL"/>
    <property type="match status" value="1"/>
</dbReference>
<evidence type="ECO:0000256" key="2">
    <source>
        <dbReference type="ARBA" id="ARBA00022823"/>
    </source>
</evidence>
<dbReference type="NCBIfam" id="TIGR00527">
    <property type="entry name" value="gcvH"/>
    <property type="match status" value="1"/>
</dbReference>
<dbReference type="InterPro" id="IPR002930">
    <property type="entry name" value="GCV_H"/>
</dbReference>
<evidence type="ECO:0000313" key="7">
    <source>
        <dbReference type="Proteomes" id="UP000095256"/>
    </source>
</evidence>
<comment type="caution">
    <text evidence="6">The sequence shown here is derived from an EMBL/GenBank/DDBJ whole genome shotgun (WGS) entry which is preliminary data.</text>
</comment>
<dbReference type="CDD" id="cd06848">
    <property type="entry name" value="GCS_H"/>
    <property type="match status" value="1"/>
</dbReference>
<dbReference type="Pfam" id="PF01597">
    <property type="entry name" value="GCV_H"/>
    <property type="match status" value="1"/>
</dbReference>
<sequence>MFLMSELKFTKSHEWVKVEGETMKIGISDYAQEELGDIVYIDLPEVDDDVTKEESFADIESVKAASELYSPVTGVISAVNEELEDAPELINSAPYDAWIMEVKGTVDLSELMTKEEYEDFVKSEA</sequence>
<dbReference type="Gene3D" id="2.40.50.100">
    <property type="match status" value="1"/>
</dbReference>
<dbReference type="Proteomes" id="UP000095256">
    <property type="component" value="Unassembled WGS sequence"/>
</dbReference>
<dbReference type="InterPro" id="IPR017453">
    <property type="entry name" value="GCV_H_sub"/>
</dbReference>
<comment type="similarity">
    <text evidence="1 3">Belongs to the GcvH family.</text>
</comment>
<dbReference type="EMBL" id="MIEK01000012">
    <property type="protein sequence ID" value="OEH82976.1"/>
    <property type="molecule type" value="Genomic_DNA"/>
</dbReference>
<evidence type="ECO:0000259" key="5">
    <source>
        <dbReference type="PROSITE" id="PS50968"/>
    </source>
</evidence>
<dbReference type="PANTHER" id="PTHR11715:SF3">
    <property type="entry name" value="GLYCINE CLEAVAGE SYSTEM H PROTEIN-RELATED"/>
    <property type="match status" value="1"/>
</dbReference>
<keyword evidence="7" id="KW-1185">Reference proteome</keyword>
<accession>A0A1E5KYM2</accession>
<gene>
    <name evidence="3" type="primary">gcvH</name>
    <name evidence="6" type="ORF">BCR26_01500</name>
</gene>
<evidence type="ECO:0000313" key="6">
    <source>
        <dbReference type="EMBL" id="OEH82976.1"/>
    </source>
</evidence>
<comment type="cofactor">
    <cofactor evidence="3">
        <name>(R)-lipoate</name>
        <dbReference type="ChEBI" id="CHEBI:83088"/>
    </cofactor>
    <text evidence="3">Binds 1 lipoyl cofactor covalently.</text>
</comment>